<dbReference type="SUPFAM" id="SSF103481">
    <property type="entry name" value="Multidrug resistance efflux transporter EmrE"/>
    <property type="match status" value="2"/>
</dbReference>
<organism evidence="9 10">
    <name type="scientific">Vescimonas fastidiosa</name>
    <dbReference type="NCBI Taxonomy" id="2714353"/>
    <lineage>
        <taxon>Bacteria</taxon>
        <taxon>Bacillati</taxon>
        <taxon>Bacillota</taxon>
        <taxon>Clostridia</taxon>
        <taxon>Eubacteriales</taxon>
        <taxon>Oscillospiraceae</taxon>
        <taxon>Vescimonas</taxon>
    </lineage>
</organism>
<dbReference type="Pfam" id="PF00892">
    <property type="entry name" value="EamA"/>
    <property type="match status" value="2"/>
</dbReference>
<protein>
    <submittedName>
        <fullName evidence="9">Transporter</fullName>
    </submittedName>
</protein>
<dbReference type="InterPro" id="IPR037185">
    <property type="entry name" value="EmrE-like"/>
</dbReference>
<evidence type="ECO:0000256" key="2">
    <source>
        <dbReference type="ARBA" id="ARBA00007362"/>
    </source>
</evidence>
<dbReference type="AlphaFoldDB" id="A0A810PZJ7"/>
<feature type="transmembrane region" description="Helical" evidence="7">
    <location>
        <begin position="111"/>
        <end position="130"/>
    </location>
</feature>
<accession>A0A810PZJ7</accession>
<evidence type="ECO:0000256" key="7">
    <source>
        <dbReference type="SAM" id="Phobius"/>
    </source>
</evidence>
<dbReference type="InterPro" id="IPR000620">
    <property type="entry name" value="EamA_dom"/>
</dbReference>
<feature type="transmembrane region" description="Helical" evidence="7">
    <location>
        <begin position="86"/>
        <end position="105"/>
    </location>
</feature>
<keyword evidence="6 7" id="KW-0472">Membrane</keyword>
<dbReference type="PANTHER" id="PTHR32322:SF18">
    <property type="entry name" value="S-ADENOSYLMETHIONINE_S-ADENOSYLHOMOCYSTEINE TRANSPORTER"/>
    <property type="match status" value="1"/>
</dbReference>
<feature type="transmembrane region" description="Helical" evidence="7">
    <location>
        <begin position="50"/>
        <end position="74"/>
    </location>
</feature>
<feature type="transmembrane region" description="Helical" evidence="7">
    <location>
        <begin position="142"/>
        <end position="160"/>
    </location>
</feature>
<dbReference type="KEGG" id="vfa:MM35RIKEN_12980"/>
<comment type="subcellular location">
    <subcellularLocation>
        <location evidence="1">Cell membrane</location>
        <topology evidence="1">Multi-pass membrane protein</topology>
    </subcellularLocation>
</comment>
<dbReference type="PANTHER" id="PTHR32322">
    <property type="entry name" value="INNER MEMBRANE TRANSPORTER"/>
    <property type="match status" value="1"/>
</dbReference>
<evidence type="ECO:0000256" key="1">
    <source>
        <dbReference type="ARBA" id="ARBA00004651"/>
    </source>
</evidence>
<keyword evidence="4 7" id="KW-0812">Transmembrane</keyword>
<name>A0A810PZJ7_9FIRM</name>
<dbReference type="EMBL" id="AP023415">
    <property type="protein sequence ID" value="BCK79106.1"/>
    <property type="molecule type" value="Genomic_DNA"/>
</dbReference>
<evidence type="ECO:0000313" key="9">
    <source>
        <dbReference type="EMBL" id="BCK79106.1"/>
    </source>
</evidence>
<evidence type="ECO:0000256" key="5">
    <source>
        <dbReference type="ARBA" id="ARBA00022989"/>
    </source>
</evidence>
<proteinExistence type="inferred from homology"/>
<feature type="transmembrane region" description="Helical" evidence="7">
    <location>
        <begin position="209"/>
        <end position="228"/>
    </location>
</feature>
<comment type="similarity">
    <text evidence="2">Belongs to the EamA transporter family.</text>
</comment>
<keyword evidence="5 7" id="KW-1133">Transmembrane helix</keyword>
<evidence type="ECO:0000259" key="8">
    <source>
        <dbReference type="Pfam" id="PF00892"/>
    </source>
</evidence>
<evidence type="ECO:0000256" key="6">
    <source>
        <dbReference type="ARBA" id="ARBA00023136"/>
    </source>
</evidence>
<feature type="transmembrane region" description="Helical" evidence="7">
    <location>
        <begin position="234"/>
        <end position="251"/>
    </location>
</feature>
<dbReference type="InterPro" id="IPR050638">
    <property type="entry name" value="AA-Vitamin_Transporters"/>
</dbReference>
<keyword evidence="3" id="KW-1003">Cell membrane</keyword>
<feature type="domain" description="EamA" evidence="8">
    <location>
        <begin position="111"/>
        <end position="250"/>
    </location>
</feature>
<evidence type="ECO:0000256" key="4">
    <source>
        <dbReference type="ARBA" id="ARBA00022692"/>
    </source>
</evidence>
<evidence type="ECO:0000313" key="10">
    <source>
        <dbReference type="Proteomes" id="UP000681343"/>
    </source>
</evidence>
<evidence type="ECO:0000256" key="3">
    <source>
        <dbReference type="ARBA" id="ARBA00022475"/>
    </source>
</evidence>
<reference evidence="9" key="1">
    <citation type="submission" date="2020-09" db="EMBL/GenBank/DDBJ databases">
        <title>New species isolated from human feces.</title>
        <authorList>
            <person name="Kitahara M."/>
            <person name="Shigeno Y."/>
            <person name="Shime M."/>
            <person name="Matsumoto Y."/>
            <person name="Nakamura S."/>
            <person name="Motooka D."/>
            <person name="Fukuoka S."/>
            <person name="Nishikawa H."/>
            <person name="Benno Y."/>
        </authorList>
    </citation>
    <scope>NUCLEOTIDE SEQUENCE</scope>
    <source>
        <strain evidence="9">MM35</strain>
    </source>
</reference>
<feature type="domain" description="EamA" evidence="8">
    <location>
        <begin position="2"/>
        <end position="99"/>
    </location>
</feature>
<gene>
    <name evidence="9" type="ORF">MM35RIKEN_12980</name>
</gene>
<feature type="transmembrane region" description="Helical" evidence="7">
    <location>
        <begin position="180"/>
        <end position="197"/>
    </location>
</feature>
<keyword evidence="10" id="KW-1185">Reference proteome</keyword>
<dbReference type="Proteomes" id="UP000681343">
    <property type="component" value="Chromosome"/>
</dbReference>
<dbReference type="GO" id="GO:0005886">
    <property type="term" value="C:plasma membrane"/>
    <property type="evidence" value="ECO:0007669"/>
    <property type="project" value="UniProtKB-SubCell"/>
</dbReference>
<sequence length="255" mass="27775">MRFLASWVIMTALIWSGKKSFSLKGKNFRPLLALALLEPPYYFFESYGVYYSNATFAGTVMAFAPVVGILAAMLFLGEKPTRRQKIFSLLPTAGVIIITSVGSSMGIVKPLGAIFLFASQIVAAGMKLYNKKSSEEFSSFERTYAIVVANAIIFTIKSMIDLHGDVRAYAAPLGNPEYVFALVVLCLFCSIAANLLVNYACGMMSVTRISTFSTIATICSAFGGVIFLGEPITWMTFFGSTIIIIGIWQVTRDAS</sequence>